<dbReference type="InterPro" id="IPR001623">
    <property type="entry name" value="DnaJ_domain"/>
</dbReference>
<dbReference type="Proteomes" id="UP000663824">
    <property type="component" value="Unassembled WGS sequence"/>
</dbReference>
<feature type="region of interest" description="Disordered" evidence="2">
    <location>
        <begin position="304"/>
        <end position="364"/>
    </location>
</feature>
<dbReference type="EMBL" id="CAJOBG010002583">
    <property type="protein sequence ID" value="CAF4015924.1"/>
    <property type="molecule type" value="Genomic_DNA"/>
</dbReference>
<evidence type="ECO:0000313" key="14">
    <source>
        <dbReference type="Proteomes" id="UP000663856"/>
    </source>
</evidence>
<organism evidence="7 14">
    <name type="scientific">Rotaria magnacalcarata</name>
    <dbReference type="NCBI Taxonomy" id="392030"/>
    <lineage>
        <taxon>Eukaryota</taxon>
        <taxon>Metazoa</taxon>
        <taxon>Spiralia</taxon>
        <taxon>Gnathifera</taxon>
        <taxon>Rotifera</taxon>
        <taxon>Eurotatoria</taxon>
        <taxon>Bdelloidea</taxon>
        <taxon>Philodinida</taxon>
        <taxon>Philodinidae</taxon>
        <taxon>Rotaria</taxon>
    </lineage>
</organism>
<keyword evidence="15" id="KW-1185">Reference proteome</keyword>
<dbReference type="Proteomes" id="UP000676336">
    <property type="component" value="Unassembled WGS sequence"/>
</dbReference>
<dbReference type="Gene3D" id="1.10.287.110">
    <property type="entry name" value="DnaJ domain"/>
    <property type="match status" value="1"/>
</dbReference>
<dbReference type="PANTHER" id="PTHR44924:SF1">
    <property type="entry name" value="DNAJ SUBFAMILY A MEMBER 2"/>
    <property type="match status" value="1"/>
</dbReference>
<dbReference type="Proteomes" id="UP000663842">
    <property type="component" value="Unassembled WGS sequence"/>
</dbReference>
<dbReference type="SUPFAM" id="SSF46565">
    <property type="entry name" value="Chaperone J-domain"/>
    <property type="match status" value="1"/>
</dbReference>
<keyword evidence="1" id="KW-0175">Coiled coil</keyword>
<sequence length="431" mass="49215">MASASNDDHVRSGFLGKTGTDDVPLDKTYYDILNVKPNASATEIKRAYYTYSLQYHPDRTQSLDEFTRREYAERFKQISHAYSILSDPEKRTLYNRYGKDEHIMSQGSNGVSLEEFNAEEFFRFMFGGEEFVDIIGDFELAKSFKYALSELLSENEQTTDRQNQRLAHAEERARAHEERIKTLSENLISKLSIFTDALLSDSSALESTQALDKFIEKIHADIPNQLQAPYGEHLLHAIGYVYSTKARFWLSKMDSQEGHFGKRLLGFGKNFQSTWKDRIHIVKETVKTVKCAVQWQQSVSRLTSATDDESENSQLPFQHHSGHLEYSGSTPSEPAASATSKTVSSVKQKQKSSTQPVVPLTDEEKRKLEMDTTAKSMEALWRATKLEIECIQRNVCDQVLSDPASSRQIRRYRCKALSKMGDIWQQATLSH</sequence>
<dbReference type="Proteomes" id="UP000681967">
    <property type="component" value="Unassembled WGS sequence"/>
</dbReference>
<protein>
    <recommendedName>
        <fullName evidence="3">J domain-containing protein</fullName>
    </recommendedName>
</protein>
<dbReference type="EMBL" id="CAJNOW010015808">
    <property type="protein sequence ID" value="CAF1645243.1"/>
    <property type="molecule type" value="Genomic_DNA"/>
</dbReference>
<dbReference type="PRINTS" id="PR00625">
    <property type="entry name" value="JDOMAIN"/>
</dbReference>
<comment type="caution">
    <text evidence="7">The sequence shown here is derived from an EMBL/GenBank/DDBJ whole genome shotgun (WGS) entry which is preliminary data.</text>
</comment>
<evidence type="ECO:0000313" key="9">
    <source>
        <dbReference type="EMBL" id="CAF4003455.1"/>
    </source>
</evidence>
<dbReference type="Pfam" id="PF00226">
    <property type="entry name" value="DnaJ"/>
    <property type="match status" value="1"/>
</dbReference>
<feature type="coiled-coil region" evidence="1">
    <location>
        <begin position="152"/>
        <end position="186"/>
    </location>
</feature>
<dbReference type="SMART" id="SM00271">
    <property type="entry name" value="DnaJ"/>
    <property type="match status" value="1"/>
</dbReference>
<dbReference type="EMBL" id="CAJOBI010230880">
    <property type="protein sequence ID" value="CAF5064204.1"/>
    <property type="molecule type" value="Genomic_DNA"/>
</dbReference>
<dbReference type="Proteomes" id="UP000681720">
    <property type="component" value="Unassembled WGS sequence"/>
</dbReference>
<dbReference type="OrthoDB" id="376357at2759"/>
<dbReference type="EMBL" id="CAJOBF010002015">
    <property type="protein sequence ID" value="CAF4003455.1"/>
    <property type="molecule type" value="Genomic_DNA"/>
</dbReference>
<feature type="compositionally biased region" description="Low complexity" evidence="2">
    <location>
        <begin position="327"/>
        <end position="358"/>
    </location>
</feature>
<feature type="domain" description="J" evidence="3">
    <location>
        <begin position="28"/>
        <end position="98"/>
    </location>
</feature>
<dbReference type="Proteomes" id="UP000663887">
    <property type="component" value="Unassembled WGS sequence"/>
</dbReference>
<dbReference type="EMBL" id="CAJOBH010067706">
    <property type="protein sequence ID" value="CAF4456577.1"/>
    <property type="molecule type" value="Genomic_DNA"/>
</dbReference>
<dbReference type="PANTHER" id="PTHR44924">
    <property type="entry name" value="DNAJ SUBFAMILY A MEMBER 2"/>
    <property type="match status" value="1"/>
</dbReference>
<evidence type="ECO:0000256" key="1">
    <source>
        <dbReference type="SAM" id="Coils"/>
    </source>
</evidence>
<evidence type="ECO:0000313" key="7">
    <source>
        <dbReference type="EMBL" id="CAF2014058.1"/>
    </source>
</evidence>
<dbReference type="EMBL" id="CAJNRG010003319">
    <property type="protein sequence ID" value="CAF2055967.1"/>
    <property type="molecule type" value="Genomic_DNA"/>
</dbReference>
<dbReference type="PROSITE" id="PS50076">
    <property type="entry name" value="DNAJ_2"/>
    <property type="match status" value="1"/>
</dbReference>
<dbReference type="InterPro" id="IPR036869">
    <property type="entry name" value="J_dom_sf"/>
</dbReference>
<name>A0A816N947_9BILA</name>
<dbReference type="EMBL" id="CAJNOV010000109">
    <property type="protein sequence ID" value="CAF0987645.1"/>
    <property type="molecule type" value="Genomic_DNA"/>
</dbReference>
<dbReference type="InterPro" id="IPR026894">
    <property type="entry name" value="DnaJ_X"/>
</dbReference>
<evidence type="ECO:0000313" key="13">
    <source>
        <dbReference type="EMBL" id="CAF5064204.1"/>
    </source>
</evidence>
<dbReference type="Proteomes" id="UP000663855">
    <property type="component" value="Unassembled WGS sequence"/>
</dbReference>
<evidence type="ECO:0000256" key="2">
    <source>
        <dbReference type="SAM" id="MobiDB-lite"/>
    </source>
</evidence>
<evidence type="ECO:0000313" key="6">
    <source>
        <dbReference type="EMBL" id="CAF1905579.1"/>
    </source>
</evidence>
<dbReference type="CDD" id="cd06257">
    <property type="entry name" value="DnaJ"/>
    <property type="match status" value="1"/>
</dbReference>
<dbReference type="Proteomes" id="UP000663866">
    <property type="component" value="Unassembled WGS sequence"/>
</dbReference>
<evidence type="ECO:0000313" key="11">
    <source>
        <dbReference type="EMBL" id="CAF4456577.1"/>
    </source>
</evidence>
<dbReference type="Proteomes" id="UP000663856">
    <property type="component" value="Unassembled WGS sequence"/>
</dbReference>
<dbReference type="EMBL" id="CAJNRF010001493">
    <property type="protein sequence ID" value="CAF2014058.1"/>
    <property type="molecule type" value="Genomic_DNA"/>
</dbReference>
<evidence type="ECO:0000313" key="5">
    <source>
        <dbReference type="EMBL" id="CAF1645243.1"/>
    </source>
</evidence>
<dbReference type="EMBL" id="CAJNRE010000027">
    <property type="protein sequence ID" value="CAF1905579.1"/>
    <property type="molecule type" value="Genomic_DNA"/>
</dbReference>
<reference evidence="7" key="1">
    <citation type="submission" date="2021-02" db="EMBL/GenBank/DDBJ databases">
        <authorList>
            <person name="Nowell W R."/>
        </authorList>
    </citation>
    <scope>NUCLEOTIDE SEQUENCE</scope>
</reference>
<dbReference type="AlphaFoldDB" id="A0A816N947"/>
<evidence type="ECO:0000313" key="10">
    <source>
        <dbReference type="EMBL" id="CAF4015924.1"/>
    </source>
</evidence>
<gene>
    <name evidence="11" type="ORF">BYL167_LOCUS33999</name>
    <name evidence="4" type="ORF">CJN711_LOCUS1685</name>
    <name evidence="12" type="ORF">GIL414_LOCUS42150</name>
    <name evidence="5" type="ORF">KQP761_LOCUS28857</name>
    <name evidence="6" type="ORF">MBJ925_LOCUS406</name>
    <name evidence="10" type="ORF">OVN521_LOCUS15901</name>
    <name evidence="13" type="ORF">SMN809_LOCUS59926</name>
    <name evidence="9" type="ORF">UXM345_LOCUS16317</name>
    <name evidence="7" type="ORF">WKI299_LOCUS5391</name>
    <name evidence="8" type="ORF">XDN619_LOCUS9670</name>
</gene>
<dbReference type="Proteomes" id="UP000663834">
    <property type="component" value="Unassembled WGS sequence"/>
</dbReference>
<evidence type="ECO:0000259" key="3">
    <source>
        <dbReference type="PROSITE" id="PS50076"/>
    </source>
</evidence>
<dbReference type="InterPro" id="IPR018253">
    <property type="entry name" value="DnaJ_domain_CS"/>
</dbReference>
<dbReference type="PROSITE" id="PS00636">
    <property type="entry name" value="DNAJ_1"/>
    <property type="match status" value="1"/>
</dbReference>
<dbReference type="EMBL" id="CAJOBJ010121441">
    <property type="protein sequence ID" value="CAF4677828.1"/>
    <property type="molecule type" value="Genomic_DNA"/>
</dbReference>
<dbReference type="Pfam" id="PF14308">
    <property type="entry name" value="DnaJ-X"/>
    <property type="match status" value="1"/>
</dbReference>
<evidence type="ECO:0000313" key="15">
    <source>
        <dbReference type="Proteomes" id="UP000663866"/>
    </source>
</evidence>
<accession>A0A816N947</accession>
<evidence type="ECO:0000313" key="8">
    <source>
        <dbReference type="EMBL" id="CAF2055967.1"/>
    </source>
</evidence>
<evidence type="ECO:0000313" key="4">
    <source>
        <dbReference type="EMBL" id="CAF0987645.1"/>
    </source>
</evidence>
<proteinExistence type="predicted"/>
<evidence type="ECO:0000313" key="12">
    <source>
        <dbReference type="EMBL" id="CAF4677828.1"/>
    </source>
</evidence>